<dbReference type="OrthoDB" id="1938246at2759"/>
<dbReference type="AlphaFoldDB" id="A0A5A7Q4F5"/>
<sequence>MSTPSVVPTPQTEIHSIAPVSEPVLNTTTNRDHNVINPSAAETSSLIEVPVTTGPNISSLPKTMSASVGNTSKTPSLRTVKVRRRSIKENMLVDVNLTAENSQLQYTKKRNLSSEEDNTSDGTDTLLWSDPWLSSVPCYTPTVQFQRDTLSLKRVCDIFEDTGRAWDKELISQTFSPKDAQQFLATHLDRGVSKDKWKWRLEKSGAFTDSSVGCLHGSSALFGCLSRVLLGVRDSLLILV</sequence>
<accession>A0A5A7Q4F5</accession>
<proteinExistence type="predicted"/>
<dbReference type="EMBL" id="BKCP01005627">
    <property type="protein sequence ID" value="GER39277.1"/>
    <property type="molecule type" value="Genomic_DNA"/>
</dbReference>
<keyword evidence="2" id="KW-1185">Reference proteome</keyword>
<protein>
    <submittedName>
        <fullName evidence="1">Ribonuclease H-like superfamily protein</fullName>
    </submittedName>
</protein>
<name>A0A5A7Q4F5_STRAF</name>
<reference evidence="2" key="1">
    <citation type="journal article" date="2019" name="Curr. Biol.">
        <title>Genome Sequence of Striga asiatica Provides Insight into the Evolution of Plant Parasitism.</title>
        <authorList>
            <person name="Yoshida S."/>
            <person name="Kim S."/>
            <person name="Wafula E.K."/>
            <person name="Tanskanen J."/>
            <person name="Kim Y.M."/>
            <person name="Honaas L."/>
            <person name="Yang Z."/>
            <person name="Spallek T."/>
            <person name="Conn C.E."/>
            <person name="Ichihashi Y."/>
            <person name="Cheong K."/>
            <person name="Cui S."/>
            <person name="Der J.P."/>
            <person name="Gundlach H."/>
            <person name="Jiao Y."/>
            <person name="Hori C."/>
            <person name="Ishida J.K."/>
            <person name="Kasahara H."/>
            <person name="Kiba T."/>
            <person name="Kim M.S."/>
            <person name="Koo N."/>
            <person name="Laohavisit A."/>
            <person name="Lee Y.H."/>
            <person name="Lumba S."/>
            <person name="McCourt P."/>
            <person name="Mortimer J.C."/>
            <person name="Mutuku J.M."/>
            <person name="Nomura T."/>
            <person name="Sasaki-Sekimoto Y."/>
            <person name="Seto Y."/>
            <person name="Wang Y."/>
            <person name="Wakatake T."/>
            <person name="Sakakibara H."/>
            <person name="Demura T."/>
            <person name="Yamaguchi S."/>
            <person name="Yoneyama K."/>
            <person name="Manabe R.I."/>
            <person name="Nelson D.C."/>
            <person name="Schulman A.H."/>
            <person name="Timko M.P."/>
            <person name="dePamphilis C.W."/>
            <person name="Choi D."/>
            <person name="Shirasu K."/>
        </authorList>
    </citation>
    <scope>NUCLEOTIDE SEQUENCE [LARGE SCALE GENOMIC DNA]</scope>
    <source>
        <strain evidence="2">cv. UVA1</strain>
    </source>
</reference>
<organism evidence="1 2">
    <name type="scientific">Striga asiatica</name>
    <name type="common">Asiatic witchweed</name>
    <name type="synonym">Buchnera asiatica</name>
    <dbReference type="NCBI Taxonomy" id="4170"/>
    <lineage>
        <taxon>Eukaryota</taxon>
        <taxon>Viridiplantae</taxon>
        <taxon>Streptophyta</taxon>
        <taxon>Embryophyta</taxon>
        <taxon>Tracheophyta</taxon>
        <taxon>Spermatophyta</taxon>
        <taxon>Magnoliopsida</taxon>
        <taxon>eudicotyledons</taxon>
        <taxon>Gunneridae</taxon>
        <taxon>Pentapetalae</taxon>
        <taxon>asterids</taxon>
        <taxon>lamiids</taxon>
        <taxon>Lamiales</taxon>
        <taxon>Orobanchaceae</taxon>
        <taxon>Buchnereae</taxon>
        <taxon>Striga</taxon>
    </lineage>
</organism>
<comment type="caution">
    <text evidence="1">The sequence shown here is derived from an EMBL/GenBank/DDBJ whole genome shotgun (WGS) entry which is preliminary data.</text>
</comment>
<evidence type="ECO:0000313" key="2">
    <source>
        <dbReference type="Proteomes" id="UP000325081"/>
    </source>
</evidence>
<dbReference type="Proteomes" id="UP000325081">
    <property type="component" value="Unassembled WGS sequence"/>
</dbReference>
<gene>
    <name evidence="1" type="ORF">STAS_15885</name>
</gene>
<evidence type="ECO:0000313" key="1">
    <source>
        <dbReference type="EMBL" id="GER39277.1"/>
    </source>
</evidence>